<feature type="region of interest" description="Disordered" evidence="1">
    <location>
        <begin position="384"/>
        <end position="411"/>
    </location>
</feature>
<dbReference type="OMA" id="PFHYMNE"/>
<feature type="region of interest" description="Disordered" evidence="1">
    <location>
        <begin position="170"/>
        <end position="228"/>
    </location>
</feature>
<name>A0A1X0RRC6_RHIZD</name>
<dbReference type="VEuPathDB" id="FungiDB:BCV72DRAFT_271885"/>
<organism evidence="3 4">
    <name type="scientific">Rhizopus microsporus</name>
    <dbReference type="NCBI Taxonomy" id="58291"/>
    <lineage>
        <taxon>Eukaryota</taxon>
        <taxon>Fungi</taxon>
        <taxon>Fungi incertae sedis</taxon>
        <taxon>Mucoromycota</taxon>
        <taxon>Mucoromycotina</taxon>
        <taxon>Mucoromycetes</taxon>
        <taxon>Mucorales</taxon>
        <taxon>Mucorineae</taxon>
        <taxon>Rhizopodaceae</taxon>
        <taxon>Rhizopus</taxon>
    </lineage>
</organism>
<accession>A0A1X0RRC6</accession>
<dbReference type="Proteomes" id="UP000242381">
    <property type="component" value="Unassembled WGS sequence"/>
</dbReference>
<dbReference type="Gene3D" id="2.170.270.10">
    <property type="entry name" value="SET domain"/>
    <property type="match status" value="1"/>
</dbReference>
<reference evidence="3 4" key="1">
    <citation type="journal article" date="2016" name="Proc. Natl. Acad. Sci. U.S.A.">
        <title>Lipid metabolic changes in an early divergent fungus govern the establishment of a mutualistic symbiosis with endobacteria.</title>
        <authorList>
            <person name="Lastovetsky O.A."/>
            <person name="Gaspar M.L."/>
            <person name="Mondo S.J."/>
            <person name="LaButti K.M."/>
            <person name="Sandor L."/>
            <person name="Grigoriev I.V."/>
            <person name="Henry S.A."/>
            <person name="Pawlowska T.E."/>
        </authorList>
    </citation>
    <scope>NUCLEOTIDE SEQUENCE [LARGE SCALE GENOMIC DNA]</scope>
    <source>
        <strain evidence="3 4">ATCC 11559</strain>
    </source>
</reference>
<dbReference type="PROSITE" id="PS50280">
    <property type="entry name" value="SET"/>
    <property type="match status" value="1"/>
</dbReference>
<evidence type="ECO:0000313" key="4">
    <source>
        <dbReference type="Proteomes" id="UP000242381"/>
    </source>
</evidence>
<dbReference type="InterPro" id="IPR046341">
    <property type="entry name" value="SET_dom_sf"/>
</dbReference>
<evidence type="ECO:0000256" key="1">
    <source>
        <dbReference type="SAM" id="MobiDB-lite"/>
    </source>
</evidence>
<dbReference type="SUPFAM" id="SSF82199">
    <property type="entry name" value="SET domain"/>
    <property type="match status" value="1"/>
</dbReference>
<feature type="compositionally biased region" description="Basic and acidic residues" evidence="1">
    <location>
        <begin position="201"/>
        <end position="213"/>
    </location>
</feature>
<feature type="domain" description="SET" evidence="2">
    <location>
        <begin position="249"/>
        <end position="376"/>
    </location>
</feature>
<dbReference type="AlphaFoldDB" id="A0A1X0RRC6"/>
<dbReference type="Pfam" id="PF00856">
    <property type="entry name" value="SET"/>
    <property type="match status" value="1"/>
</dbReference>
<gene>
    <name evidence="3" type="ORF">BCV71DRAFT_275759</name>
</gene>
<evidence type="ECO:0000259" key="2">
    <source>
        <dbReference type="PROSITE" id="PS50280"/>
    </source>
</evidence>
<protein>
    <recommendedName>
        <fullName evidence="2">SET domain-containing protein</fullName>
    </recommendedName>
</protein>
<proteinExistence type="predicted"/>
<evidence type="ECO:0000313" key="3">
    <source>
        <dbReference type="EMBL" id="ORE14540.1"/>
    </source>
</evidence>
<dbReference type="EMBL" id="KV921466">
    <property type="protein sequence ID" value="ORE14540.1"/>
    <property type="molecule type" value="Genomic_DNA"/>
</dbReference>
<dbReference type="InterPro" id="IPR001214">
    <property type="entry name" value="SET_dom"/>
</dbReference>
<sequence length="411" mass="47058">MTITESLETETKRTSVKRLVEEEEERGKIASSFKKLRPTEHPRWHNQSYMLFLALRQHPDHCLPRAQLINSALELDVKISAELGLPRVFRSKTPANSASASLTVNSDRYFIPFKPEGSKSTWFKLAYEPGDEGKAVQEYQKWMKKLIEHDWPYCFGIPKVVKEVPEDYQTPPAADTEVKKESTPNEPEAVTMLTPTSDVTEPFKSETDNEEKRKSRKSPSLKTKVVHPPMPTYTLDELDLSDIPTSWKDIVYVAPSRIPDAGLGLFAKRKLPYNTPIGFYFGVPMTEDEFDSLKDRVGRASEYSIMYRRTVLDATDENGQPVTDPENPRYCPFHFMNESDEKGANILFVEGVVVNQVICWTKRDIQPDEELFVWYGRDVDRHWDSGKKKRHGQTDKSKTATEGDGSELNKS</sequence>